<name>A0A0J5WZ18_BURCE</name>
<dbReference type="PATRIC" id="fig|292.27.peg.3010"/>
<gene>
    <name evidence="1" type="ORF">VL15_15310</name>
</gene>
<sequence>MRRTSTRRASRRPLTKNLLLPMSPTRVRALSLEHHLALATVACGRGNVDLMVCLLKAVYMTFYLRGETSVDVDMRAVQRAEAALERCTDRAERGETWIMLDTAKSAIERVLLLHDAQLATTPTHRYLDALDKLNRFACEGLASPIPAIPPVEA</sequence>
<reference evidence="1 2" key="1">
    <citation type="submission" date="2015-05" db="EMBL/GenBank/DDBJ databases">
        <title>Draft genome of Burkholderia cepacia LK29.</title>
        <authorList>
            <person name="Chan X.Y."/>
        </authorList>
    </citation>
    <scope>NUCLEOTIDE SEQUENCE [LARGE SCALE GENOMIC DNA]</scope>
    <source>
        <strain evidence="1 2">LK29</strain>
    </source>
</reference>
<evidence type="ECO:0008006" key="3">
    <source>
        <dbReference type="Google" id="ProtNLM"/>
    </source>
</evidence>
<protein>
    <recommendedName>
        <fullName evidence="3">Fis family transcriptional regulator</fullName>
    </recommendedName>
</protein>
<dbReference type="EMBL" id="LDWR01000024">
    <property type="protein sequence ID" value="KML57078.1"/>
    <property type="molecule type" value="Genomic_DNA"/>
</dbReference>
<organism evidence="1 2">
    <name type="scientific">Burkholderia cepacia</name>
    <name type="common">Pseudomonas cepacia</name>
    <dbReference type="NCBI Taxonomy" id="292"/>
    <lineage>
        <taxon>Bacteria</taxon>
        <taxon>Pseudomonadati</taxon>
        <taxon>Pseudomonadota</taxon>
        <taxon>Betaproteobacteria</taxon>
        <taxon>Burkholderiales</taxon>
        <taxon>Burkholderiaceae</taxon>
        <taxon>Burkholderia</taxon>
        <taxon>Burkholderia cepacia complex</taxon>
    </lineage>
</organism>
<comment type="caution">
    <text evidence="1">The sequence shown here is derived from an EMBL/GenBank/DDBJ whole genome shotgun (WGS) entry which is preliminary data.</text>
</comment>
<evidence type="ECO:0000313" key="1">
    <source>
        <dbReference type="EMBL" id="KML57078.1"/>
    </source>
</evidence>
<proteinExistence type="predicted"/>
<accession>A0A0J5WZ18</accession>
<dbReference type="Proteomes" id="UP000036338">
    <property type="component" value="Unassembled WGS sequence"/>
</dbReference>
<evidence type="ECO:0000313" key="2">
    <source>
        <dbReference type="Proteomes" id="UP000036338"/>
    </source>
</evidence>
<dbReference type="AlphaFoldDB" id="A0A0J5WZ18"/>